<dbReference type="InterPro" id="IPR036701">
    <property type="entry name" value="RraB-like_sf"/>
</dbReference>
<dbReference type="GeneID" id="67513287"/>
<organism evidence="2 4">
    <name type="scientific">Acinetobacter soli</name>
    <dbReference type="NCBI Taxonomy" id="487316"/>
    <lineage>
        <taxon>Bacteria</taxon>
        <taxon>Pseudomonadati</taxon>
        <taxon>Pseudomonadota</taxon>
        <taxon>Gammaproteobacteria</taxon>
        <taxon>Moraxellales</taxon>
        <taxon>Moraxellaceae</taxon>
        <taxon>Acinetobacter</taxon>
    </lineage>
</organism>
<feature type="domain" description="Regulator of ribonuclease activity B" evidence="1">
    <location>
        <begin position="11"/>
        <end position="112"/>
    </location>
</feature>
<evidence type="ECO:0000313" key="2">
    <source>
        <dbReference type="EMBL" id="APV36328.1"/>
    </source>
</evidence>
<gene>
    <name evidence="2" type="ORF">BEN76_09980</name>
    <name evidence="3" type="ORF">RHP80_01175</name>
</gene>
<proteinExistence type="predicted"/>
<dbReference type="SUPFAM" id="SSF89946">
    <property type="entry name" value="Hypothetical protein VC0424"/>
    <property type="match status" value="1"/>
</dbReference>
<dbReference type="eggNOG" id="ENOG503348J">
    <property type="taxonomic scope" value="Bacteria"/>
</dbReference>
<dbReference type="Proteomes" id="UP001256400">
    <property type="component" value="Chromosome"/>
</dbReference>
<sequence>MSRNYELFPDDDNGNVLWQMVEDGNDLKEPHEFEFSIVFKEQADLEKCAMHLLHQEQKVSFFQEDQHIEGSDLWVLNIHVTMIPEYEDIEDLEQWFTRIGQEFNGDYDGWGCMSYLYEYEEDDEQLHN</sequence>
<dbReference type="EMBL" id="CP134206">
    <property type="protein sequence ID" value="WND05812.1"/>
    <property type="molecule type" value="Genomic_DNA"/>
</dbReference>
<protein>
    <submittedName>
        <fullName evidence="3">Ribonuclease E inhibitor RraB</fullName>
    </submittedName>
</protein>
<reference evidence="2 4" key="1">
    <citation type="submission" date="2016-08" db="EMBL/GenBank/DDBJ databases">
        <title>Complete genome sequence of Acinetobacter baylyi strain GFJ2.</title>
        <authorList>
            <person name="Tabata M."/>
            <person name="Kuboki S."/>
            <person name="Gibu N."/>
            <person name="Kinouchi Y."/>
            <person name="Vangnai A."/>
            <person name="Kasai D."/>
            <person name="Fukuda M."/>
        </authorList>
    </citation>
    <scope>NUCLEOTIDE SEQUENCE [LARGE SCALE GENOMIC DNA]</scope>
    <source>
        <strain evidence="2 4">GFJ2</strain>
    </source>
</reference>
<dbReference type="KEGG" id="asol:BEN76_09980"/>
<dbReference type="AlphaFoldDB" id="A0A1P8EJE6"/>
<dbReference type="Proteomes" id="UP000185674">
    <property type="component" value="Chromosome"/>
</dbReference>
<dbReference type="STRING" id="487316.BEN76_09980"/>
<accession>A0A1P8EJE6</accession>
<dbReference type="RefSeq" id="WP_004934989.1">
    <property type="nucleotide sequence ID" value="NZ_BBNM01000006.1"/>
</dbReference>
<name>A0A1P8EJE6_9GAMM</name>
<dbReference type="Gene3D" id="3.30.70.970">
    <property type="entry name" value="RraB-like"/>
    <property type="match status" value="1"/>
</dbReference>
<evidence type="ECO:0000259" key="1">
    <source>
        <dbReference type="Pfam" id="PF06877"/>
    </source>
</evidence>
<evidence type="ECO:0000313" key="4">
    <source>
        <dbReference type="Proteomes" id="UP000185674"/>
    </source>
</evidence>
<dbReference type="Pfam" id="PF06877">
    <property type="entry name" value="RraB"/>
    <property type="match status" value="1"/>
</dbReference>
<reference evidence="3" key="2">
    <citation type="submission" date="2023-09" db="EMBL/GenBank/DDBJ databases">
        <title>Acinetobacter soli.</title>
        <authorList>
            <person name="Kim B."/>
            <person name="Kim D."/>
            <person name="Park D."/>
        </authorList>
    </citation>
    <scope>NUCLEOTIDE SEQUENCE</scope>
    <source>
        <strain evidence="3">2023.05</strain>
    </source>
</reference>
<dbReference type="EMBL" id="CP016896">
    <property type="protein sequence ID" value="APV36328.1"/>
    <property type="molecule type" value="Genomic_DNA"/>
</dbReference>
<dbReference type="InterPro" id="IPR009671">
    <property type="entry name" value="RraB_dom"/>
</dbReference>
<evidence type="ECO:0000313" key="3">
    <source>
        <dbReference type="EMBL" id="WND05812.1"/>
    </source>
</evidence>